<feature type="transmembrane region" description="Helical" evidence="1">
    <location>
        <begin position="288"/>
        <end position="313"/>
    </location>
</feature>
<dbReference type="OrthoDB" id="9792424at2"/>
<dbReference type="AlphaFoldDB" id="A0A6I4TP41"/>
<feature type="transmembrane region" description="Helical" evidence="1">
    <location>
        <begin position="12"/>
        <end position="33"/>
    </location>
</feature>
<sequence length="393" mass="39643">MTRAFPPAASWTSALIAAVIGFGGTVALIVQAMRALGASVEQTGSSITALCLGIAVVGALLSLRLRMPIVLAWSTPGAALLAAGVPGTSWSDAVGAFIISGLMMVLLGAIPALGRLAEKIPASVASGMLAGILLPFCLALFQVANADPLLTGVVVGVFLIARLRLPLYALLLVLVAVAALTLLRGQVSALPDGAVFGVLAPVVPSLSLARVMSIAVPLFLVTLMAQNLPGLVVLRSSGYDPGASPLLIGTGLATAVLAPFGAHAVNLAAITAALCTSDQAHPDRARRWVVGMLYAGCYLLLALFAPLLVRFFLALPHDVIAALAGVSVIPALIGSLETALAQKGEQDAAIVTFLAAGSGLTLFGLGGAFWGLIAGVLAIMAKSLLQRKGATGS</sequence>
<dbReference type="InterPro" id="IPR004711">
    <property type="entry name" value="Benzoate_Transporter"/>
</dbReference>
<keyword evidence="1" id="KW-0812">Transmembrane</keyword>
<name>A0A6I4TP41_9SPHN</name>
<dbReference type="PANTHER" id="PTHR30199">
    <property type="entry name" value="MFS FAMILY TRANSPORTER, PREDICTED SUBSTRATE BENZOATE"/>
    <property type="match status" value="1"/>
</dbReference>
<feature type="transmembrane region" description="Helical" evidence="1">
    <location>
        <begin position="319"/>
        <end position="336"/>
    </location>
</feature>
<feature type="transmembrane region" description="Helical" evidence="1">
    <location>
        <begin position="45"/>
        <end position="63"/>
    </location>
</feature>
<dbReference type="EMBL" id="WTYJ01000001">
    <property type="protein sequence ID" value="MXO97704.1"/>
    <property type="molecule type" value="Genomic_DNA"/>
</dbReference>
<feature type="transmembrane region" description="Helical" evidence="1">
    <location>
        <begin position="165"/>
        <end position="183"/>
    </location>
</feature>
<keyword evidence="1" id="KW-0472">Membrane</keyword>
<dbReference type="GO" id="GO:0005886">
    <property type="term" value="C:plasma membrane"/>
    <property type="evidence" value="ECO:0007669"/>
    <property type="project" value="TreeGrafter"/>
</dbReference>
<protein>
    <submittedName>
        <fullName evidence="2">Benzoate/H(+) symporter BenE family transporter</fullName>
    </submittedName>
</protein>
<evidence type="ECO:0000313" key="3">
    <source>
        <dbReference type="Proteomes" id="UP000469430"/>
    </source>
</evidence>
<dbReference type="Pfam" id="PF03594">
    <property type="entry name" value="BenE"/>
    <property type="match status" value="1"/>
</dbReference>
<feature type="transmembrane region" description="Helical" evidence="1">
    <location>
        <begin position="246"/>
        <end position="276"/>
    </location>
</feature>
<reference evidence="2 3" key="1">
    <citation type="submission" date="2019-12" db="EMBL/GenBank/DDBJ databases">
        <title>Genomic-based taxomic classification of the family Erythrobacteraceae.</title>
        <authorList>
            <person name="Xu L."/>
        </authorList>
    </citation>
    <scope>NUCLEOTIDE SEQUENCE [LARGE SCALE GENOMIC DNA]</scope>
    <source>
        <strain evidence="2 3">S36</strain>
    </source>
</reference>
<dbReference type="NCBIfam" id="TIGR00843">
    <property type="entry name" value="benE"/>
    <property type="match status" value="1"/>
</dbReference>
<comment type="caution">
    <text evidence="2">The sequence shown here is derived from an EMBL/GenBank/DDBJ whole genome shotgun (WGS) entry which is preliminary data.</text>
</comment>
<feature type="transmembrane region" description="Helical" evidence="1">
    <location>
        <begin position="93"/>
        <end position="113"/>
    </location>
</feature>
<dbReference type="PANTHER" id="PTHR30199:SF0">
    <property type="entry name" value="INNER MEMBRANE PROTEIN YDCO"/>
    <property type="match status" value="1"/>
</dbReference>
<dbReference type="GO" id="GO:0042925">
    <property type="term" value="F:benzoate transmembrane transporter activity"/>
    <property type="evidence" value="ECO:0007669"/>
    <property type="project" value="InterPro"/>
</dbReference>
<feature type="transmembrane region" description="Helical" evidence="1">
    <location>
        <begin position="70"/>
        <end position="87"/>
    </location>
</feature>
<accession>A0A6I4TP41</accession>
<feature type="transmembrane region" description="Helical" evidence="1">
    <location>
        <begin position="348"/>
        <end position="381"/>
    </location>
</feature>
<feature type="transmembrane region" description="Helical" evidence="1">
    <location>
        <begin position="195"/>
        <end position="226"/>
    </location>
</feature>
<evidence type="ECO:0000313" key="2">
    <source>
        <dbReference type="EMBL" id="MXO97704.1"/>
    </source>
</evidence>
<dbReference type="Proteomes" id="UP000469430">
    <property type="component" value="Unassembled WGS sequence"/>
</dbReference>
<evidence type="ECO:0000256" key="1">
    <source>
        <dbReference type="SAM" id="Phobius"/>
    </source>
</evidence>
<feature type="transmembrane region" description="Helical" evidence="1">
    <location>
        <begin position="125"/>
        <end position="145"/>
    </location>
</feature>
<organism evidence="2 3">
    <name type="scientific">Croceibacterium xixiisoli</name>
    <dbReference type="NCBI Taxonomy" id="1476466"/>
    <lineage>
        <taxon>Bacteria</taxon>
        <taxon>Pseudomonadati</taxon>
        <taxon>Pseudomonadota</taxon>
        <taxon>Alphaproteobacteria</taxon>
        <taxon>Sphingomonadales</taxon>
        <taxon>Erythrobacteraceae</taxon>
        <taxon>Croceibacterium</taxon>
    </lineage>
</organism>
<gene>
    <name evidence="2" type="primary">benE</name>
    <name evidence="2" type="ORF">GRI97_01715</name>
</gene>
<keyword evidence="3" id="KW-1185">Reference proteome</keyword>
<proteinExistence type="predicted"/>
<keyword evidence="1" id="KW-1133">Transmembrane helix</keyword>